<reference evidence="1 2" key="1">
    <citation type="submission" date="2020-03" db="EMBL/GenBank/DDBJ databases">
        <authorList>
            <person name="Wang L."/>
            <person name="He N."/>
            <person name="Li Y."/>
            <person name="Fang Y."/>
            <person name="Zhang F."/>
        </authorList>
    </citation>
    <scope>NUCLEOTIDE SEQUENCE [LARGE SCALE GENOMIC DNA]</scope>
    <source>
        <strain evidence="1 2">36D10-4-7</strain>
    </source>
</reference>
<gene>
    <name evidence="1" type="ORF">HBH26_08380</name>
</gene>
<protein>
    <submittedName>
        <fullName evidence="1">Uncharacterized protein</fullName>
    </submittedName>
</protein>
<accession>A0ABX1CKT7</accession>
<dbReference type="Proteomes" id="UP000732399">
    <property type="component" value="Unassembled WGS sequence"/>
</dbReference>
<name>A0ABX1CKT7_9SPHN</name>
<sequence>MSRETSAERDYLLRRASEHRDQAAAADTVEHQALHRRFAALYQARADELGVQEH</sequence>
<comment type="caution">
    <text evidence="1">The sequence shown here is derived from an EMBL/GenBank/DDBJ whole genome shotgun (WGS) entry which is preliminary data.</text>
</comment>
<evidence type="ECO:0000313" key="2">
    <source>
        <dbReference type="Proteomes" id="UP000732399"/>
    </source>
</evidence>
<evidence type="ECO:0000313" key="1">
    <source>
        <dbReference type="EMBL" id="NJR78600.1"/>
    </source>
</evidence>
<organism evidence="1 2">
    <name type="scientific">Sphingomonas corticis</name>
    <dbReference type="NCBI Taxonomy" id="2722791"/>
    <lineage>
        <taxon>Bacteria</taxon>
        <taxon>Pseudomonadati</taxon>
        <taxon>Pseudomonadota</taxon>
        <taxon>Alphaproteobacteria</taxon>
        <taxon>Sphingomonadales</taxon>
        <taxon>Sphingomonadaceae</taxon>
        <taxon>Sphingomonas</taxon>
    </lineage>
</organism>
<dbReference type="EMBL" id="JAAVJH010000004">
    <property type="protein sequence ID" value="NJR78600.1"/>
    <property type="molecule type" value="Genomic_DNA"/>
</dbReference>
<keyword evidence="2" id="KW-1185">Reference proteome</keyword>
<dbReference type="RefSeq" id="WP_168134135.1">
    <property type="nucleotide sequence ID" value="NZ_JAAVJH010000004.1"/>
</dbReference>
<proteinExistence type="predicted"/>